<name>A0A915A2I4_PARUN</name>
<proteinExistence type="predicted"/>
<dbReference type="Proteomes" id="UP000887569">
    <property type="component" value="Unplaced"/>
</dbReference>
<evidence type="ECO:0000313" key="2">
    <source>
        <dbReference type="WBParaSite" id="PgE202_g001_t01"/>
    </source>
</evidence>
<protein>
    <submittedName>
        <fullName evidence="2">Uncharacterized protein</fullName>
    </submittedName>
</protein>
<accession>A0A915A2I4</accession>
<evidence type="ECO:0000313" key="1">
    <source>
        <dbReference type="Proteomes" id="UP000887569"/>
    </source>
</evidence>
<sequence length="88" mass="9860">QISLAQSLFLTSMCRMVGPLYFLPTIASVATFYPADENFRARNSSEPTPSPANIFCQVNSGIKQTKRGQLLHEWLQLKKTLRTSKTAL</sequence>
<keyword evidence="1" id="KW-1185">Reference proteome</keyword>
<dbReference type="WBParaSite" id="PgE202_g001_t01">
    <property type="protein sequence ID" value="PgE202_g001_t01"/>
    <property type="gene ID" value="PgE202_g001"/>
</dbReference>
<dbReference type="AlphaFoldDB" id="A0A915A2I4"/>
<organism evidence="1 2">
    <name type="scientific">Parascaris univalens</name>
    <name type="common">Nematode worm</name>
    <dbReference type="NCBI Taxonomy" id="6257"/>
    <lineage>
        <taxon>Eukaryota</taxon>
        <taxon>Metazoa</taxon>
        <taxon>Ecdysozoa</taxon>
        <taxon>Nematoda</taxon>
        <taxon>Chromadorea</taxon>
        <taxon>Rhabditida</taxon>
        <taxon>Spirurina</taxon>
        <taxon>Ascaridomorpha</taxon>
        <taxon>Ascaridoidea</taxon>
        <taxon>Ascarididae</taxon>
        <taxon>Parascaris</taxon>
    </lineage>
</organism>
<reference evidence="2" key="1">
    <citation type="submission" date="2022-11" db="UniProtKB">
        <authorList>
            <consortium name="WormBaseParasite"/>
        </authorList>
    </citation>
    <scope>IDENTIFICATION</scope>
</reference>